<dbReference type="Pfam" id="PF03928">
    <property type="entry name" value="HbpS-like"/>
    <property type="match status" value="1"/>
</dbReference>
<evidence type="ECO:0000313" key="1">
    <source>
        <dbReference type="EMBL" id="MBW8270301.1"/>
    </source>
</evidence>
<accession>A0ABS7F3X2</accession>
<sequence length="47" mass="4432">MFLGGGVPVEDGGVIVGGIGVSGAPGGAEDDACACAGIQAVEDRLLM</sequence>
<name>A0ABS7F3X2_9PROT</name>
<dbReference type="InterPro" id="IPR038084">
    <property type="entry name" value="PduO/GlcC-like_sf"/>
</dbReference>
<dbReference type="InterPro" id="IPR005624">
    <property type="entry name" value="PduO/GlcC-like"/>
</dbReference>
<dbReference type="Proteomes" id="UP001519924">
    <property type="component" value="Unassembled WGS sequence"/>
</dbReference>
<dbReference type="EMBL" id="JAHZUY010000035">
    <property type="protein sequence ID" value="MBW8270301.1"/>
    <property type="molecule type" value="Genomic_DNA"/>
</dbReference>
<gene>
    <name evidence="1" type="ORF">K1J50_12485</name>
</gene>
<keyword evidence="2" id="KW-1185">Reference proteome</keyword>
<proteinExistence type="predicted"/>
<dbReference type="Gene3D" id="3.30.450.150">
    <property type="entry name" value="Haem-degrading domain"/>
    <property type="match status" value="1"/>
</dbReference>
<protein>
    <submittedName>
        <fullName evidence="1">Heme-binding protein</fullName>
    </submittedName>
</protein>
<dbReference type="SUPFAM" id="SSF143744">
    <property type="entry name" value="GlcG-like"/>
    <property type="match status" value="1"/>
</dbReference>
<evidence type="ECO:0000313" key="2">
    <source>
        <dbReference type="Proteomes" id="UP001519924"/>
    </source>
</evidence>
<organism evidence="1 2">
    <name type="scientific">Caldovatus aquaticus</name>
    <dbReference type="NCBI Taxonomy" id="2865671"/>
    <lineage>
        <taxon>Bacteria</taxon>
        <taxon>Pseudomonadati</taxon>
        <taxon>Pseudomonadota</taxon>
        <taxon>Alphaproteobacteria</taxon>
        <taxon>Acetobacterales</taxon>
        <taxon>Roseomonadaceae</taxon>
        <taxon>Caldovatus</taxon>
    </lineage>
</organism>
<comment type="caution">
    <text evidence="1">The sequence shown here is derived from an EMBL/GenBank/DDBJ whole genome shotgun (WGS) entry which is preliminary data.</text>
</comment>
<reference evidence="1 2" key="1">
    <citation type="submission" date="2021-08" db="EMBL/GenBank/DDBJ databases">
        <title>Caldovatus sediminis gen. nov., sp. nov., a moderately thermophilic bacterium isolated from a hot spring.</title>
        <authorList>
            <person name="Hu C.-J."/>
            <person name="Li W.-J."/>
            <person name="Xian W.-D."/>
        </authorList>
    </citation>
    <scope>NUCLEOTIDE SEQUENCE [LARGE SCALE GENOMIC DNA]</scope>
    <source>
        <strain evidence="1 2">SYSU G05006</strain>
    </source>
</reference>